<comment type="subcellular location">
    <subcellularLocation>
        <location evidence="1">Nucleus</location>
    </subcellularLocation>
</comment>
<evidence type="ECO:0000259" key="5">
    <source>
        <dbReference type="PROSITE" id="PS51294"/>
    </source>
</evidence>
<name>A0A2S1XUX1_WHEAT</name>
<keyword evidence="2" id="KW-0238">DNA-binding</keyword>
<dbReference type="PROSITE" id="PS50090">
    <property type="entry name" value="MYB_LIKE"/>
    <property type="match status" value="1"/>
</dbReference>
<evidence type="ECO:0000256" key="2">
    <source>
        <dbReference type="ARBA" id="ARBA00023125"/>
    </source>
</evidence>
<evidence type="ECO:0000256" key="3">
    <source>
        <dbReference type="ARBA" id="ARBA00023242"/>
    </source>
</evidence>
<dbReference type="Gene3D" id="1.10.10.60">
    <property type="entry name" value="Homeodomain-like"/>
    <property type="match status" value="1"/>
</dbReference>
<gene>
    <name evidence="6" type="primary">Ppm1c</name>
</gene>
<dbReference type="Pfam" id="PF00249">
    <property type="entry name" value="Myb_DNA-binding"/>
    <property type="match status" value="1"/>
</dbReference>
<dbReference type="EMBL" id="MG066453">
    <property type="protein sequence ID" value="AWJ95177.1"/>
    <property type="molecule type" value="Genomic_DNA"/>
</dbReference>
<evidence type="ECO:0000313" key="6">
    <source>
        <dbReference type="EMBL" id="AWJ95177.1"/>
    </source>
</evidence>
<dbReference type="InterPro" id="IPR001005">
    <property type="entry name" value="SANT/Myb"/>
</dbReference>
<protein>
    <submittedName>
        <fullName evidence="6">Ppm1c</fullName>
    </submittedName>
</protein>
<dbReference type="PROSITE" id="PS51294">
    <property type="entry name" value="HTH_MYB"/>
    <property type="match status" value="1"/>
</dbReference>
<evidence type="ECO:0000256" key="1">
    <source>
        <dbReference type="ARBA" id="ARBA00004123"/>
    </source>
</evidence>
<dbReference type="PANTHER" id="PTHR47999">
    <property type="entry name" value="TRANSCRIPTION FACTOR MYB8-RELATED-RELATED"/>
    <property type="match status" value="1"/>
</dbReference>
<dbReference type="PANTHER" id="PTHR47999:SF107">
    <property type="entry name" value="TRANSCRIPTION FACTOR MYB114-LIKE"/>
    <property type="match status" value="1"/>
</dbReference>
<accession>A0A2S1XUX1</accession>
<reference evidence="6" key="1">
    <citation type="journal article" date="2018" name="J. Exp. Bot.">
        <title>Two transcription factors TaPpm1 and TaPpb1 co-regulate anthocyanin biosynthesis in purple pericarps of wheat.</title>
        <authorList>
            <person name="Jiang W."/>
            <person name="Liu T."/>
            <person name="Nan W."/>
            <person name="Jeewani D.C."/>
            <person name="Niu Y."/>
            <person name="Li C."/>
            <person name="Wang Y."/>
            <person name="Shi X."/>
            <person name="Wang C."/>
            <person name="Wang J."/>
            <person name="Li Y."/>
            <person name="Gao X."/>
            <person name="Wang Z."/>
        </authorList>
    </citation>
    <scope>NUCLEOTIDE SEQUENCE</scope>
</reference>
<dbReference type="GO" id="GO:0003677">
    <property type="term" value="F:DNA binding"/>
    <property type="evidence" value="ECO:0007669"/>
    <property type="project" value="UniProtKB-KW"/>
</dbReference>
<proteinExistence type="predicted"/>
<dbReference type="InterPro" id="IPR015495">
    <property type="entry name" value="Myb_TF_plants"/>
</dbReference>
<feature type="domain" description="HTH myb-type" evidence="5">
    <location>
        <begin position="9"/>
        <end position="46"/>
    </location>
</feature>
<dbReference type="AlphaFoldDB" id="A0A2S1XUX1"/>
<keyword evidence="3" id="KW-0539">Nucleus</keyword>
<dbReference type="InterPro" id="IPR017930">
    <property type="entry name" value="Myb_dom"/>
</dbReference>
<dbReference type="InterPro" id="IPR009057">
    <property type="entry name" value="Homeodomain-like_sf"/>
</dbReference>
<evidence type="ECO:0000259" key="4">
    <source>
        <dbReference type="PROSITE" id="PS50090"/>
    </source>
</evidence>
<dbReference type="SUPFAM" id="SSF46689">
    <property type="entry name" value="Homeodomain-like"/>
    <property type="match status" value="1"/>
</dbReference>
<dbReference type="GO" id="GO:0005634">
    <property type="term" value="C:nucleus"/>
    <property type="evidence" value="ECO:0007669"/>
    <property type="project" value="UniProtKB-SubCell"/>
</dbReference>
<organism evidence="6">
    <name type="scientific">Triticum aestivum</name>
    <name type="common">Wheat</name>
    <dbReference type="NCBI Taxonomy" id="4565"/>
    <lineage>
        <taxon>Eukaryota</taxon>
        <taxon>Viridiplantae</taxon>
        <taxon>Streptophyta</taxon>
        <taxon>Embryophyta</taxon>
        <taxon>Tracheophyta</taxon>
        <taxon>Spermatophyta</taxon>
        <taxon>Magnoliopsida</taxon>
        <taxon>Liliopsida</taxon>
        <taxon>Poales</taxon>
        <taxon>Poaceae</taxon>
        <taxon>BOP clade</taxon>
        <taxon>Pooideae</taxon>
        <taxon>Triticodae</taxon>
        <taxon>Triticeae</taxon>
        <taxon>Triticinae</taxon>
        <taxon>Triticum</taxon>
    </lineage>
</organism>
<sequence>MGRRACCAKEGVKRGAWTSKEDEILASYVKAHGEGRWRELPQRAGTTREMLAGAEPEKLANGFTDYLTLRISLVCGGAARAAGCGG</sequence>
<feature type="domain" description="Myb-like" evidence="4">
    <location>
        <begin position="9"/>
        <end position="48"/>
    </location>
</feature>
<dbReference type="CDD" id="cd00167">
    <property type="entry name" value="SANT"/>
    <property type="match status" value="1"/>
</dbReference>